<accession>Q6GZZ7</accession>
<dbReference type="InterPro" id="IPR010982">
    <property type="entry name" value="Lambda_DNA-bd_dom_sf"/>
</dbReference>
<dbReference type="CDD" id="cd00093">
    <property type="entry name" value="HTH_XRE"/>
    <property type="match status" value="1"/>
</dbReference>
<dbReference type="PROSITE" id="PS50943">
    <property type="entry name" value="HTH_CROC1"/>
    <property type="match status" value="1"/>
</dbReference>
<name>Q6GZZ7_MICDP</name>
<dbReference type="Pfam" id="PF13560">
    <property type="entry name" value="HTH_31"/>
    <property type="match status" value="1"/>
</dbReference>
<evidence type="ECO:0000313" key="2">
    <source>
        <dbReference type="EMBL" id="AAT41972.1"/>
    </source>
</evidence>
<dbReference type="AlphaFoldDB" id="Q6GZZ7"/>
<dbReference type="SUPFAM" id="SSF47413">
    <property type="entry name" value="lambda repressor-like DNA-binding domains"/>
    <property type="match status" value="1"/>
</dbReference>
<reference evidence="2" key="1">
    <citation type="journal article" date="2004" name="J. Bacteriol.">
        <title>Genomic DNA microarray analysis: identification of new genes regulated by light color in the cyanobacterium Fremyella diplosiphon.</title>
        <authorList>
            <person name="Stowe-Evans E.L."/>
            <person name="Ford J."/>
            <person name="Kehoe D.M."/>
        </authorList>
    </citation>
    <scope>NUCLEOTIDE SEQUENCE</scope>
    <source>
        <strain evidence="2">FD33</strain>
    </source>
</reference>
<dbReference type="GO" id="GO:0003677">
    <property type="term" value="F:DNA binding"/>
    <property type="evidence" value="ECO:0007669"/>
    <property type="project" value="InterPro"/>
</dbReference>
<reference evidence="2" key="2">
    <citation type="submission" date="2004-02" db="EMBL/GenBank/DDBJ databases">
        <authorList>
            <person name="Stowe-Evans E."/>
            <person name="Ford J."/>
            <person name="Kehoe D.M."/>
        </authorList>
    </citation>
    <scope>NUCLEOTIDE SEQUENCE</scope>
    <source>
        <strain evidence="2">FD33</strain>
    </source>
</reference>
<protein>
    <submittedName>
        <fullName evidence="2">Putative transcription factor</fullName>
    </submittedName>
</protein>
<organism evidence="2">
    <name type="scientific">Microchaete diplosiphon</name>
    <name type="common">Fremyella diplosiphon</name>
    <dbReference type="NCBI Taxonomy" id="1197"/>
    <lineage>
        <taxon>Bacteria</taxon>
        <taxon>Bacillati</taxon>
        <taxon>Cyanobacteriota</taxon>
        <taxon>Cyanophyceae</taxon>
        <taxon>Nostocales</taxon>
        <taxon>Rivulariaceae</taxon>
        <taxon>Microchaete</taxon>
    </lineage>
</organism>
<proteinExistence type="predicted"/>
<dbReference type="EMBL" id="AY548460">
    <property type="protein sequence ID" value="AAT41972.1"/>
    <property type="molecule type" value="Genomic_DNA"/>
</dbReference>
<evidence type="ECO:0000259" key="1">
    <source>
        <dbReference type="PROSITE" id="PS50943"/>
    </source>
</evidence>
<sequence length="154" mass="17466">MTLHRFSTAIALRVLLSWFCFDYLGERLLEPAKIPVSLPRLISAGVFLSFNMNDTSCHAYCQDVSFMNFTSMIEDNQQEQEKSPLRLLREEAGLTRPQVKQIIGVSERRQADWESGKAMPSAENIASLCRLYKVSLKTMFKSLGIDVSSIPNDE</sequence>
<dbReference type="Gene3D" id="1.10.260.40">
    <property type="entry name" value="lambda repressor-like DNA-binding domains"/>
    <property type="match status" value="1"/>
</dbReference>
<dbReference type="InterPro" id="IPR001387">
    <property type="entry name" value="Cro/C1-type_HTH"/>
</dbReference>
<feature type="domain" description="HTH cro/C1-type" evidence="1">
    <location>
        <begin position="85"/>
        <end position="139"/>
    </location>
</feature>
<dbReference type="SMART" id="SM00530">
    <property type="entry name" value="HTH_XRE"/>
    <property type="match status" value="1"/>
</dbReference>